<dbReference type="InterPro" id="IPR036259">
    <property type="entry name" value="MFS_trans_sf"/>
</dbReference>
<feature type="transmembrane region" description="Helical" evidence="8">
    <location>
        <begin position="436"/>
        <end position="458"/>
    </location>
</feature>
<evidence type="ECO:0000256" key="1">
    <source>
        <dbReference type="ARBA" id="ARBA00004141"/>
    </source>
</evidence>
<evidence type="ECO:0000259" key="9">
    <source>
        <dbReference type="PROSITE" id="PS50850"/>
    </source>
</evidence>
<feature type="transmembrane region" description="Helical" evidence="8">
    <location>
        <begin position="116"/>
        <end position="134"/>
    </location>
</feature>
<feature type="region of interest" description="Disordered" evidence="7">
    <location>
        <begin position="1"/>
        <end position="69"/>
    </location>
</feature>
<dbReference type="PANTHER" id="PTHR23501:SF177">
    <property type="entry name" value="MAJOR FACILITATOR SUPERFAMILY (MFS) PROFILE DOMAIN-CONTAINING PROTEIN-RELATED"/>
    <property type="match status" value="1"/>
</dbReference>
<feature type="transmembrane region" description="Helical" evidence="8">
    <location>
        <begin position="244"/>
        <end position="263"/>
    </location>
</feature>
<organism evidence="10 11">
    <name type="scientific">Fusarium solani</name>
    <name type="common">Filamentous fungus</name>
    <dbReference type="NCBI Taxonomy" id="169388"/>
    <lineage>
        <taxon>Eukaryota</taxon>
        <taxon>Fungi</taxon>
        <taxon>Dikarya</taxon>
        <taxon>Ascomycota</taxon>
        <taxon>Pezizomycotina</taxon>
        <taxon>Sordariomycetes</taxon>
        <taxon>Hypocreomycetidae</taxon>
        <taxon>Hypocreales</taxon>
        <taxon>Nectriaceae</taxon>
        <taxon>Fusarium</taxon>
        <taxon>Fusarium solani species complex</taxon>
    </lineage>
</organism>
<feature type="transmembrane region" description="Helical" evidence="8">
    <location>
        <begin position="352"/>
        <end position="369"/>
    </location>
</feature>
<dbReference type="GO" id="GO:0005886">
    <property type="term" value="C:plasma membrane"/>
    <property type="evidence" value="ECO:0007669"/>
    <property type="project" value="TreeGrafter"/>
</dbReference>
<feature type="compositionally biased region" description="Basic and acidic residues" evidence="7">
    <location>
        <begin position="10"/>
        <end position="20"/>
    </location>
</feature>
<dbReference type="InterPro" id="IPR011701">
    <property type="entry name" value="MFS"/>
</dbReference>
<feature type="compositionally biased region" description="Polar residues" evidence="7">
    <location>
        <begin position="37"/>
        <end position="54"/>
    </location>
</feature>
<feature type="transmembrane region" description="Helical" evidence="8">
    <location>
        <begin position="512"/>
        <end position="530"/>
    </location>
</feature>
<reference evidence="10" key="1">
    <citation type="journal article" date="2021" name="Nat. Commun.">
        <title>Genetic determinants of endophytism in the Arabidopsis root mycobiome.</title>
        <authorList>
            <person name="Mesny F."/>
            <person name="Miyauchi S."/>
            <person name="Thiergart T."/>
            <person name="Pickel B."/>
            <person name="Atanasova L."/>
            <person name="Karlsson M."/>
            <person name="Huettel B."/>
            <person name="Barry K.W."/>
            <person name="Haridas S."/>
            <person name="Chen C."/>
            <person name="Bauer D."/>
            <person name="Andreopoulos W."/>
            <person name="Pangilinan J."/>
            <person name="LaButti K."/>
            <person name="Riley R."/>
            <person name="Lipzen A."/>
            <person name="Clum A."/>
            <person name="Drula E."/>
            <person name="Henrissat B."/>
            <person name="Kohler A."/>
            <person name="Grigoriev I.V."/>
            <person name="Martin F.M."/>
            <person name="Hacquard S."/>
        </authorList>
    </citation>
    <scope>NUCLEOTIDE SEQUENCE</scope>
    <source>
        <strain evidence="10">FSSC 5 MPI-SDFR-AT-0091</strain>
    </source>
</reference>
<dbReference type="CDD" id="cd17502">
    <property type="entry name" value="MFS_Azr1_MDR_like"/>
    <property type="match status" value="1"/>
</dbReference>
<feature type="transmembrane region" description="Helical" evidence="8">
    <location>
        <begin position="311"/>
        <end position="332"/>
    </location>
</feature>
<evidence type="ECO:0000256" key="3">
    <source>
        <dbReference type="ARBA" id="ARBA00022692"/>
    </source>
</evidence>
<feature type="domain" description="Major facilitator superfamily (MFS) profile" evidence="9">
    <location>
        <begin position="82"/>
        <end position="539"/>
    </location>
</feature>
<dbReference type="AlphaFoldDB" id="A0A9P9GZY4"/>
<evidence type="ECO:0000256" key="8">
    <source>
        <dbReference type="SAM" id="Phobius"/>
    </source>
</evidence>
<dbReference type="OrthoDB" id="10021397at2759"/>
<evidence type="ECO:0000256" key="2">
    <source>
        <dbReference type="ARBA" id="ARBA00022448"/>
    </source>
</evidence>
<proteinExistence type="predicted"/>
<dbReference type="InterPro" id="IPR020846">
    <property type="entry name" value="MFS_dom"/>
</dbReference>
<dbReference type="Proteomes" id="UP000736672">
    <property type="component" value="Unassembled WGS sequence"/>
</dbReference>
<evidence type="ECO:0000256" key="5">
    <source>
        <dbReference type="ARBA" id="ARBA00023136"/>
    </source>
</evidence>
<keyword evidence="2" id="KW-0813">Transport</keyword>
<dbReference type="Gene3D" id="1.20.1250.20">
    <property type="entry name" value="MFS general substrate transporter like domains"/>
    <property type="match status" value="1"/>
</dbReference>
<evidence type="ECO:0000313" key="11">
    <source>
        <dbReference type="Proteomes" id="UP000736672"/>
    </source>
</evidence>
<feature type="transmembrane region" description="Helical" evidence="8">
    <location>
        <begin position="269"/>
        <end position="291"/>
    </location>
</feature>
<comment type="caution">
    <text evidence="10">The sequence shown here is derived from an EMBL/GenBank/DDBJ whole genome shotgun (WGS) entry which is preliminary data.</text>
</comment>
<keyword evidence="4 8" id="KW-1133">Transmembrane helix</keyword>
<keyword evidence="5 8" id="KW-0472">Membrane</keyword>
<feature type="transmembrane region" description="Helical" evidence="8">
    <location>
        <begin position="146"/>
        <end position="166"/>
    </location>
</feature>
<protein>
    <submittedName>
        <fullName evidence="10">Major facilitator superfamily domain-containing protein</fullName>
    </submittedName>
</protein>
<name>A0A9P9GZY4_FUSSL</name>
<evidence type="ECO:0000256" key="4">
    <source>
        <dbReference type="ARBA" id="ARBA00022989"/>
    </source>
</evidence>
<feature type="transmembrane region" description="Helical" evidence="8">
    <location>
        <begin position="406"/>
        <end position="424"/>
    </location>
</feature>
<feature type="transmembrane region" description="Helical" evidence="8">
    <location>
        <begin position="172"/>
        <end position="193"/>
    </location>
</feature>
<evidence type="ECO:0000256" key="6">
    <source>
        <dbReference type="ARBA" id="ARBA00023180"/>
    </source>
</evidence>
<evidence type="ECO:0000313" key="10">
    <source>
        <dbReference type="EMBL" id="KAH7248166.1"/>
    </source>
</evidence>
<keyword evidence="11" id="KW-1185">Reference proteome</keyword>
<dbReference type="GO" id="GO:0022857">
    <property type="term" value="F:transmembrane transporter activity"/>
    <property type="evidence" value="ECO:0007669"/>
    <property type="project" value="InterPro"/>
</dbReference>
<gene>
    <name evidence="10" type="ORF">B0J15DRAFT_449435</name>
</gene>
<dbReference type="EMBL" id="JAGTJS010000014">
    <property type="protein sequence ID" value="KAH7248166.1"/>
    <property type="molecule type" value="Genomic_DNA"/>
</dbReference>
<feature type="transmembrane region" description="Helical" evidence="8">
    <location>
        <begin position="79"/>
        <end position="104"/>
    </location>
</feature>
<accession>A0A9P9GZY4</accession>
<keyword evidence="3 8" id="KW-0812">Transmembrane</keyword>
<dbReference type="PANTHER" id="PTHR23501">
    <property type="entry name" value="MAJOR FACILITATOR SUPERFAMILY"/>
    <property type="match status" value="1"/>
</dbReference>
<comment type="subcellular location">
    <subcellularLocation>
        <location evidence="1">Membrane</location>
        <topology evidence="1">Multi-pass membrane protein</topology>
    </subcellularLocation>
</comment>
<evidence type="ECO:0000256" key="7">
    <source>
        <dbReference type="SAM" id="MobiDB-lite"/>
    </source>
</evidence>
<dbReference type="FunFam" id="1.20.1250.20:FF:000196">
    <property type="entry name" value="MFS toxin efflux pump (AflT)"/>
    <property type="match status" value="1"/>
</dbReference>
<dbReference type="SUPFAM" id="SSF103473">
    <property type="entry name" value="MFS general substrate transporter"/>
    <property type="match status" value="1"/>
</dbReference>
<sequence>MPSTSGAHAADAEKNPKQDSPDTPSTVNTEDIIARNPKNSVSINMDSEAQISNPTREKAATEGDGGGGDGHEYPTGLHLGFIIIALFLSVFLVILDITIVATAIPKITDEFQRLDAVSWYGAAFLICSAAFQSTWGKAYKYFHLKISFLISIFIFEVGSLICGVAPHSVTLIVGRAIAGIGCAGIASGAYIIIGFSARPAKRPVLTGVLGASYGIASTVTDVPNQVAVPAAAPLREKLLQMDPLGTALIMGFIISFLLALQYGGIQYPWSSSVVIGLFAGSGLMLAAFVALELFQGERSMIAPRLLNDRTLCISSSYAFLFAGGFFVLIYYLPIYFQSIHNVSPIMSGVRNLPFIIAVTIATIGSGASITNTGIYAPILVASAAIATVAAGLIYTLDIGTGSGKWIGYQVLAGLAWGAGFQVPMISTQGTSRELDLASKTAILLFFQTIGGAFLIAVAQTSFLQTMLKQMREMAPQVSQSQLVQTGATEIRHVFDENVILLVLRSYMDGLKVAFALVIAAAGVAFVVSLGSRWSKLETKN</sequence>
<dbReference type="Pfam" id="PF07690">
    <property type="entry name" value="MFS_1"/>
    <property type="match status" value="1"/>
</dbReference>
<feature type="transmembrane region" description="Helical" evidence="8">
    <location>
        <begin position="374"/>
        <end position="394"/>
    </location>
</feature>
<dbReference type="PROSITE" id="PS50850">
    <property type="entry name" value="MFS"/>
    <property type="match status" value="1"/>
</dbReference>
<keyword evidence="6" id="KW-0325">Glycoprotein</keyword>